<evidence type="ECO:0000259" key="6">
    <source>
        <dbReference type="PROSITE" id="PS51900"/>
    </source>
</evidence>
<feature type="domain" description="Tyr recombinase" evidence="5">
    <location>
        <begin position="113"/>
        <end position="294"/>
    </location>
</feature>
<evidence type="ECO:0000259" key="5">
    <source>
        <dbReference type="PROSITE" id="PS51898"/>
    </source>
</evidence>
<dbReference type="PROSITE" id="PS51900">
    <property type="entry name" value="CB"/>
    <property type="match status" value="1"/>
</dbReference>
<dbReference type="KEGG" id="pvo:PVOR_01985"/>
<dbReference type="Gene3D" id="1.10.150.130">
    <property type="match status" value="1"/>
</dbReference>
<dbReference type="GO" id="GO:0015074">
    <property type="term" value="P:DNA integration"/>
    <property type="evidence" value="ECO:0007669"/>
    <property type="project" value="InterPro"/>
</dbReference>
<sequence length="303" mass="34911">MSRIQRTSQMTSRHWEDILEEFLRFKLLNGIAKTTHKDYIRTVNLLFKRFPDAWGSYYKLEEAVIDHLNQEGIAPATFNSRLTYLRTFFKWCVEEGHLKKNPLTKIKKRKEGSRIVAISIETLQELIRVPDQSTFVGMRDYTLIIFTLDTGIRPSEALALQPNDFNLISGWVRIPDGAAKTRVSRTLNISPVTVDALKRLIDMRPRSWANKVPVFSTETGNVLNRHTWGDRLERHSKQVGVHITPYALRHAFALEFLRNGASAFSLQKTLGHVDISMTKRYVALADEDLKRDHIKASPLNKLI</sequence>
<evidence type="ECO:0000256" key="4">
    <source>
        <dbReference type="PROSITE-ProRule" id="PRU01248"/>
    </source>
</evidence>
<accession>A0A2R9T2U7</accession>
<name>A0A2R9T2U7_9BACL</name>
<dbReference type="PROSITE" id="PS51898">
    <property type="entry name" value="TYR_RECOMBINASE"/>
    <property type="match status" value="1"/>
</dbReference>
<dbReference type="Pfam" id="PF00589">
    <property type="entry name" value="Phage_integrase"/>
    <property type="match status" value="1"/>
</dbReference>
<dbReference type="InterPro" id="IPR011010">
    <property type="entry name" value="DNA_brk_join_enz"/>
</dbReference>
<comment type="similarity">
    <text evidence="1">Belongs to the 'phage' integrase family.</text>
</comment>
<dbReference type="GO" id="GO:0003677">
    <property type="term" value="F:DNA binding"/>
    <property type="evidence" value="ECO:0007669"/>
    <property type="project" value="UniProtKB-UniRule"/>
</dbReference>
<evidence type="ECO:0000313" key="8">
    <source>
        <dbReference type="Proteomes" id="UP000003094"/>
    </source>
</evidence>
<dbReference type="PANTHER" id="PTHR30349:SF64">
    <property type="entry name" value="PROPHAGE INTEGRASE INTD-RELATED"/>
    <property type="match status" value="1"/>
</dbReference>
<dbReference type="EMBL" id="ADHJ01000001">
    <property type="protein sequence ID" value="EFU43936.1"/>
    <property type="molecule type" value="Genomic_DNA"/>
</dbReference>
<dbReference type="SUPFAM" id="SSF56349">
    <property type="entry name" value="DNA breaking-rejoining enzymes"/>
    <property type="match status" value="1"/>
</dbReference>
<gene>
    <name evidence="7" type="ORF">PVOR_01985</name>
</gene>
<dbReference type="InterPro" id="IPR013762">
    <property type="entry name" value="Integrase-like_cat_sf"/>
</dbReference>
<keyword evidence="2 4" id="KW-0238">DNA-binding</keyword>
<keyword evidence="8" id="KW-1185">Reference proteome</keyword>
<evidence type="ECO:0000256" key="2">
    <source>
        <dbReference type="ARBA" id="ARBA00023125"/>
    </source>
</evidence>
<dbReference type="GO" id="GO:0006310">
    <property type="term" value="P:DNA recombination"/>
    <property type="evidence" value="ECO:0007669"/>
    <property type="project" value="UniProtKB-KW"/>
</dbReference>
<evidence type="ECO:0000256" key="3">
    <source>
        <dbReference type="ARBA" id="ARBA00023172"/>
    </source>
</evidence>
<reference evidence="7 8" key="1">
    <citation type="journal article" date="2010" name="BMC Genomics">
        <title>Genome sequence of the pattern forming Paenibacillus vortex bacterium reveals potential for thriving in complex environments.</title>
        <authorList>
            <person name="Sirota-Madi A."/>
            <person name="Olender T."/>
            <person name="Helman Y."/>
            <person name="Ingham C."/>
            <person name="Brainis I."/>
            <person name="Roth D."/>
            <person name="Hagi E."/>
            <person name="Brodsky L."/>
            <person name="Leshkowitz D."/>
            <person name="Galatenko V."/>
            <person name="Nikolaev V."/>
            <person name="Mugasimangalam R.C."/>
            <person name="Bransburg-Zabary S."/>
            <person name="Gutnick D.L."/>
            <person name="Lancet D."/>
            <person name="Ben-Jacob E."/>
        </authorList>
    </citation>
    <scope>NUCLEOTIDE SEQUENCE [LARGE SCALE GENOMIC DNA]</scope>
    <source>
        <strain evidence="7 8">V453</strain>
    </source>
</reference>
<dbReference type="CDD" id="cd00397">
    <property type="entry name" value="DNA_BRE_C"/>
    <property type="match status" value="1"/>
</dbReference>
<dbReference type="InterPro" id="IPR010998">
    <property type="entry name" value="Integrase_recombinase_N"/>
</dbReference>
<keyword evidence="3" id="KW-0233">DNA recombination</keyword>
<dbReference type="InterPro" id="IPR050090">
    <property type="entry name" value="Tyrosine_recombinase_XerCD"/>
</dbReference>
<comment type="caution">
    <text evidence="7">The sequence shown here is derived from an EMBL/GenBank/DDBJ whole genome shotgun (WGS) entry which is preliminary data.</text>
</comment>
<feature type="domain" description="Core-binding (CB)" evidence="6">
    <location>
        <begin position="13"/>
        <end position="93"/>
    </location>
</feature>
<evidence type="ECO:0000313" key="7">
    <source>
        <dbReference type="EMBL" id="EFU43936.1"/>
    </source>
</evidence>
<dbReference type="InterPro" id="IPR002104">
    <property type="entry name" value="Integrase_catalytic"/>
</dbReference>
<dbReference type="Gene3D" id="1.10.443.10">
    <property type="entry name" value="Intergrase catalytic core"/>
    <property type="match status" value="1"/>
</dbReference>
<dbReference type="PANTHER" id="PTHR30349">
    <property type="entry name" value="PHAGE INTEGRASE-RELATED"/>
    <property type="match status" value="1"/>
</dbReference>
<dbReference type="RefSeq" id="WP_006207356.1">
    <property type="nucleotide sequence ID" value="NZ_ADHJ01000001.1"/>
</dbReference>
<dbReference type="AlphaFoldDB" id="A0A2R9T2U7"/>
<dbReference type="InterPro" id="IPR044068">
    <property type="entry name" value="CB"/>
</dbReference>
<proteinExistence type="inferred from homology"/>
<dbReference type="Proteomes" id="UP000003094">
    <property type="component" value="Unassembled WGS sequence"/>
</dbReference>
<organism evidence="7 8">
    <name type="scientific">Paenibacillus vortex V453</name>
    <dbReference type="NCBI Taxonomy" id="715225"/>
    <lineage>
        <taxon>Bacteria</taxon>
        <taxon>Bacillati</taxon>
        <taxon>Bacillota</taxon>
        <taxon>Bacilli</taxon>
        <taxon>Bacillales</taxon>
        <taxon>Paenibacillaceae</taxon>
        <taxon>Paenibacillus</taxon>
    </lineage>
</organism>
<protein>
    <submittedName>
        <fullName evidence="7">Integrase family protein</fullName>
    </submittedName>
</protein>
<evidence type="ECO:0000256" key="1">
    <source>
        <dbReference type="ARBA" id="ARBA00008857"/>
    </source>
</evidence>